<organism evidence="4 5">
    <name type="scientific">Treponema pedis</name>
    <dbReference type="NCBI Taxonomy" id="409322"/>
    <lineage>
        <taxon>Bacteria</taxon>
        <taxon>Pseudomonadati</taxon>
        <taxon>Spirochaetota</taxon>
        <taxon>Spirochaetia</taxon>
        <taxon>Spirochaetales</taxon>
        <taxon>Treponemataceae</taxon>
        <taxon>Treponema</taxon>
    </lineage>
</organism>
<dbReference type="SUPFAM" id="SSF103088">
    <property type="entry name" value="OmpA-like"/>
    <property type="match status" value="1"/>
</dbReference>
<dbReference type="RefSeq" id="WP_194077556.1">
    <property type="nucleotide sequence ID" value="NZ_CP061839.1"/>
</dbReference>
<dbReference type="CDD" id="cd07185">
    <property type="entry name" value="OmpA_C-like"/>
    <property type="match status" value="1"/>
</dbReference>
<accession>A0A7S6WRL2</accession>
<dbReference type="InterPro" id="IPR036737">
    <property type="entry name" value="OmpA-like_sf"/>
</dbReference>
<keyword evidence="1" id="KW-0472">Membrane</keyword>
<feature type="chain" id="PRO_5032580630" evidence="2">
    <location>
        <begin position="20"/>
        <end position="405"/>
    </location>
</feature>
<dbReference type="InterPro" id="IPR050330">
    <property type="entry name" value="Bact_OuterMem_StrucFunc"/>
</dbReference>
<name>A0A7S6WRL2_9SPIR</name>
<gene>
    <name evidence="4" type="ORF">IFE08_07000</name>
</gene>
<dbReference type="AlphaFoldDB" id="A0A7S6WRL2"/>
<sequence>MKKKLGCLILLNIGLLIFAQTEKSQNRITVTERADYSVYVNGKYIGLGYREAKFYLLETEQRYENYSVFKYEGEAFVTGKTRKNMKGTALPVDSILPIEFTVNTEPEREIDNPYQLEEFTKDYGYPVLRSFPVLPLKDFDLITVGEKWTGKSTIAVSPKADKKPVRIPVYSEFEYQGKTVYNGENVYYVQAVFGMRYMQTDELGDSGMIRSEGGRKADIYYDENNRLIFIREKIDEEFFYSDNTSIKHKGFLLHFYRHSGKIKGGAALQKAEAFPEKSLPKNENFDVAKTKRGTVLNLKNLNFISDKAELISGEEKKLMEIAEILKNSEADFFFVEGHTADIGKSEDEKKLSLERAKTITEILIKSGVSPEKLIYGGAGGTKPIASNDTEEGRAKNRRVEITIME</sequence>
<reference evidence="4 5" key="1">
    <citation type="submission" date="2020-09" db="EMBL/GenBank/DDBJ databases">
        <title>Characterization of Treponema spp. from bovine digital dermatitis in Korea.</title>
        <authorList>
            <person name="Espiritu H.M."/>
            <person name="Cho Y.I."/>
            <person name="Mamuad L."/>
        </authorList>
    </citation>
    <scope>NUCLEOTIDE SEQUENCE [LARGE SCALE GENOMIC DNA]</scope>
    <source>
        <strain evidence="4 5">KS1</strain>
    </source>
</reference>
<proteinExistence type="predicted"/>
<evidence type="ECO:0000313" key="5">
    <source>
        <dbReference type="Proteomes" id="UP000593915"/>
    </source>
</evidence>
<feature type="signal peptide" evidence="2">
    <location>
        <begin position="1"/>
        <end position="19"/>
    </location>
</feature>
<protein>
    <submittedName>
        <fullName evidence="4">OmpA family protein</fullName>
    </submittedName>
</protein>
<keyword evidence="2" id="KW-0732">Signal</keyword>
<dbReference type="EMBL" id="CP061839">
    <property type="protein sequence ID" value="QOW62069.1"/>
    <property type="molecule type" value="Genomic_DNA"/>
</dbReference>
<evidence type="ECO:0000313" key="4">
    <source>
        <dbReference type="EMBL" id="QOW62069.1"/>
    </source>
</evidence>
<dbReference type="PANTHER" id="PTHR30329">
    <property type="entry name" value="STATOR ELEMENT OF FLAGELLAR MOTOR COMPLEX"/>
    <property type="match status" value="1"/>
</dbReference>
<dbReference type="PROSITE" id="PS51123">
    <property type="entry name" value="OMPA_2"/>
    <property type="match status" value="1"/>
</dbReference>
<evidence type="ECO:0000256" key="1">
    <source>
        <dbReference type="PROSITE-ProRule" id="PRU00473"/>
    </source>
</evidence>
<dbReference type="PANTHER" id="PTHR30329:SF21">
    <property type="entry name" value="LIPOPROTEIN YIAD-RELATED"/>
    <property type="match status" value="1"/>
</dbReference>
<dbReference type="Gene3D" id="3.30.1330.60">
    <property type="entry name" value="OmpA-like domain"/>
    <property type="match status" value="1"/>
</dbReference>
<dbReference type="Pfam" id="PF00691">
    <property type="entry name" value="OmpA"/>
    <property type="match status" value="1"/>
</dbReference>
<evidence type="ECO:0000256" key="2">
    <source>
        <dbReference type="SAM" id="SignalP"/>
    </source>
</evidence>
<dbReference type="GO" id="GO:0016020">
    <property type="term" value="C:membrane"/>
    <property type="evidence" value="ECO:0007669"/>
    <property type="project" value="UniProtKB-UniRule"/>
</dbReference>
<dbReference type="Proteomes" id="UP000593915">
    <property type="component" value="Chromosome"/>
</dbReference>
<feature type="domain" description="OmpA-like" evidence="3">
    <location>
        <begin position="290"/>
        <end position="405"/>
    </location>
</feature>
<evidence type="ECO:0000259" key="3">
    <source>
        <dbReference type="PROSITE" id="PS51123"/>
    </source>
</evidence>
<dbReference type="InterPro" id="IPR006665">
    <property type="entry name" value="OmpA-like"/>
</dbReference>